<dbReference type="PANTHER" id="PTHR33121">
    <property type="entry name" value="CYCLIC DI-GMP PHOSPHODIESTERASE PDEF"/>
    <property type="match status" value="1"/>
</dbReference>
<feature type="domain" description="EAL" evidence="1">
    <location>
        <begin position="194"/>
        <end position="450"/>
    </location>
</feature>
<reference evidence="2 3" key="1">
    <citation type="submission" date="2018-04" db="EMBL/GenBank/DDBJ databases">
        <title>Denitrifier Microvirgula.</title>
        <authorList>
            <person name="Anderson E."/>
            <person name="Jang J."/>
            <person name="Ishii S."/>
        </authorList>
    </citation>
    <scope>NUCLEOTIDE SEQUENCE [LARGE SCALE GENOMIC DNA]</scope>
    <source>
        <strain evidence="2 3">BE2.4</strain>
    </source>
</reference>
<dbReference type="InterPro" id="IPR029787">
    <property type="entry name" value="Nucleotide_cyclase"/>
</dbReference>
<dbReference type="RefSeq" id="WP_107889511.1">
    <property type="nucleotide sequence ID" value="NZ_CP028519.1"/>
</dbReference>
<dbReference type="Gene3D" id="3.30.70.270">
    <property type="match status" value="1"/>
</dbReference>
<dbReference type="SUPFAM" id="SSF141868">
    <property type="entry name" value="EAL domain-like"/>
    <property type="match status" value="1"/>
</dbReference>
<evidence type="ECO:0000313" key="2">
    <source>
        <dbReference type="EMBL" id="AVY94656.1"/>
    </source>
</evidence>
<dbReference type="Gene3D" id="3.20.20.450">
    <property type="entry name" value="EAL domain"/>
    <property type="match status" value="1"/>
</dbReference>
<dbReference type="OrthoDB" id="9813903at2"/>
<dbReference type="GO" id="GO:0071111">
    <property type="term" value="F:cyclic-guanylate-specific phosphodiesterase activity"/>
    <property type="evidence" value="ECO:0007669"/>
    <property type="project" value="InterPro"/>
</dbReference>
<dbReference type="Pfam" id="PF00563">
    <property type="entry name" value="EAL"/>
    <property type="match status" value="1"/>
</dbReference>
<protein>
    <recommendedName>
        <fullName evidence="1">EAL domain-containing protein</fullName>
    </recommendedName>
</protein>
<dbReference type="SUPFAM" id="SSF55073">
    <property type="entry name" value="Nucleotide cyclase"/>
    <property type="match status" value="1"/>
</dbReference>
<organism evidence="2 3">
    <name type="scientific">Microvirgula aerodenitrificans</name>
    <dbReference type="NCBI Taxonomy" id="57480"/>
    <lineage>
        <taxon>Bacteria</taxon>
        <taxon>Pseudomonadati</taxon>
        <taxon>Pseudomonadota</taxon>
        <taxon>Betaproteobacteria</taxon>
        <taxon>Neisseriales</taxon>
        <taxon>Aquaspirillaceae</taxon>
        <taxon>Microvirgula</taxon>
    </lineage>
</organism>
<gene>
    <name evidence="2" type="ORF">DAI18_11865</name>
</gene>
<accession>A0A2S0PBC1</accession>
<proteinExistence type="predicted"/>
<evidence type="ECO:0000313" key="3">
    <source>
        <dbReference type="Proteomes" id="UP000244173"/>
    </source>
</evidence>
<dbReference type="STRING" id="1122240.GCA_000620105_03177"/>
<dbReference type="CDD" id="cd01948">
    <property type="entry name" value="EAL"/>
    <property type="match status" value="1"/>
</dbReference>
<evidence type="ECO:0000259" key="1">
    <source>
        <dbReference type="PROSITE" id="PS50883"/>
    </source>
</evidence>
<dbReference type="PANTHER" id="PTHR33121:SF23">
    <property type="entry name" value="CYCLIC DI-GMP PHOSPHODIESTERASE PDEB"/>
    <property type="match status" value="1"/>
</dbReference>
<sequence>MVQPEFPQPSRYAIANMEPLYRTEGRALAGIFDGATLEVAVSTLLKDPEWKPFGLGILMLESYRSALTSCGRKTAEKQIAQITETLQQQVEATWPFFRIADDIFVFLVQGPDRTAFQGACECLREQIAGLRYALNGEEFPIPTRMGLLSVDEREACADRLIDQALAYGLLARPTDGIHFARAVSAHEHDQRISPHHWIARIHQSVADDRFVLFSQRILPLHPRRQDEYRHEILLRMMDAQGQIWSPGYFLPTAERLSLTPDIDRWVIRSTYEWLSRHRQHLGVSRLSTSINLSGHILSRPALADYVLEQQSLYGIDSREIFFEITETSAITDLPQAIETILALRQHGYRFALDDYGSGMATLSRMRDLPVDLIKVDGSFIKNIANDPVSRYLVQHICEISRALGREVLAEFVENEAILDCITELGFDYAQGYCIGRPIPLQQLQNGLGLA</sequence>
<dbReference type="KEGG" id="maer:DAI18_11865"/>
<dbReference type="EMBL" id="CP028519">
    <property type="protein sequence ID" value="AVY94656.1"/>
    <property type="molecule type" value="Genomic_DNA"/>
</dbReference>
<dbReference type="AlphaFoldDB" id="A0A2S0PBC1"/>
<dbReference type="InterPro" id="IPR050706">
    <property type="entry name" value="Cyclic-di-GMP_PDE-like"/>
</dbReference>
<dbReference type="InterPro" id="IPR043128">
    <property type="entry name" value="Rev_trsase/Diguanyl_cyclase"/>
</dbReference>
<keyword evidence="3" id="KW-1185">Reference proteome</keyword>
<dbReference type="InterPro" id="IPR001633">
    <property type="entry name" value="EAL_dom"/>
</dbReference>
<dbReference type="PROSITE" id="PS50883">
    <property type="entry name" value="EAL"/>
    <property type="match status" value="1"/>
</dbReference>
<dbReference type="Proteomes" id="UP000244173">
    <property type="component" value="Chromosome"/>
</dbReference>
<dbReference type="SMART" id="SM00052">
    <property type="entry name" value="EAL"/>
    <property type="match status" value="1"/>
</dbReference>
<dbReference type="InterPro" id="IPR035919">
    <property type="entry name" value="EAL_sf"/>
</dbReference>
<name>A0A2S0PBC1_9NEIS</name>